<sequence length="476" mass="52878">MALITGEILAREKCALLKLRPTDTSSVPPLDITLASTAARADHLPRIELPKFNGSPSEWPAFAGRFEKRVASLTEDADRYAFLLECFERCNIARNSCEAFENTGMSFQQAWRKLEERFYKKRVAFLGHFQQILELQKLTKASANGLMRIIDVVETSMAFARQIAGKHGQQPTVIEDGLLVSIVISKLDVDTSEQITWRSNVLCTPTWKQLRDELDKLANQIYYEPKEKNVPCTHTSFAPTRPARTVLSATVRPSVSKPAVITPSPATGTSAATGTWGLRRCYACDKSGHVGTQCAELRARSAVERLNFVMGQVDDGDTDGVKNRWKRVRNLAQQFWTRWQAEYRSQVRCSAKWTKSSPNVQVEQIVLIGDDNLPVGRWPMGLVVKTYVGLDGMVCVADVRTCSGTYTRNVRLLAPLSVSTTDDDVPTDEQHPPIDDTETIGQSLVQPLTTPSATSYVQPGDPELDDDSPLSKKKSG</sequence>
<reference evidence="4" key="2">
    <citation type="submission" date="2020-05" db="UniProtKB">
        <authorList>
            <consortium name="EnsemblMetazoa"/>
        </authorList>
    </citation>
    <scope>IDENTIFICATION</scope>
    <source>
        <strain evidence="4">WRAIR2</strain>
    </source>
</reference>
<feature type="region of interest" description="Disordered" evidence="2">
    <location>
        <begin position="419"/>
        <end position="476"/>
    </location>
</feature>
<organism evidence="4 5">
    <name type="scientific">Anopheles dirus</name>
    <dbReference type="NCBI Taxonomy" id="7168"/>
    <lineage>
        <taxon>Eukaryota</taxon>
        <taxon>Metazoa</taxon>
        <taxon>Ecdysozoa</taxon>
        <taxon>Arthropoda</taxon>
        <taxon>Hexapoda</taxon>
        <taxon>Insecta</taxon>
        <taxon>Pterygota</taxon>
        <taxon>Neoptera</taxon>
        <taxon>Endopterygota</taxon>
        <taxon>Diptera</taxon>
        <taxon>Nematocera</taxon>
        <taxon>Culicoidea</taxon>
        <taxon>Culicidae</taxon>
        <taxon>Anophelinae</taxon>
        <taxon>Anopheles</taxon>
    </lineage>
</organism>
<dbReference type="STRING" id="7168.A0A182N075"/>
<feature type="domain" description="CCHC-type" evidence="3">
    <location>
        <begin position="279"/>
        <end position="296"/>
    </location>
</feature>
<dbReference type="InterPro" id="IPR005312">
    <property type="entry name" value="DUF1759"/>
</dbReference>
<evidence type="ECO:0000256" key="1">
    <source>
        <dbReference type="PROSITE-ProRule" id="PRU00047"/>
    </source>
</evidence>
<keyword evidence="1" id="KW-0479">Metal-binding</keyword>
<accession>A0A182N075</accession>
<dbReference type="GO" id="GO:0008270">
    <property type="term" value="F:zinc ion binding"/>
    <property type="evidence" value="ECO:0007669"/>
    <property type="project" value="UniProtKB-KW"/>
</dbReference>
<dbReference type="Pfam" id="PF18701">
    <property type="entry name" value="DUF5641"/>
    <property type="match status" value="1"/>
</dbReference>
<dbReference type="InterPro" id="IPR040676">
    <property type="entry name" value="DUF5641"/>
</dbReference>
<keyword evidence="5" id="KW-1185">Reference proteome</keyword>
<keyword evidence="1" id="KW-0862">Zinc</keyword>
<keyword evidence="1" id="KW-0863">Zinc-finger</keyword>
<evidence type="ECO:0000313" key="5">
    <source>
        <dbReference type="Proteomes" id="UP000075884"/>
    </source>
</evidence>
<dbReference type="EnsemblMetazoa" id="ADIR001030-RA">
    <property type="protein sequence ID" value="ADIR001030-PA"/>
    <property type="gene ID" value="ADIR001030"/>
</dbReference>
<dbReference type="InterPro" id="IPR001878">
    <property type="entry name" value="Znf_CCHC"/>
</dbReference>
<dbReference type="PANTHER" id="PTHR47331:SF6">
    <property type="entry name" value="DOUBLECORTIN DOMAIN-CONTAINING PROTEIN"/>
    <property type="match status" value="1"/>
</dbReference>
<dbReference type="Pfam" id="PF03564">
    <property type="entry name" value="DUF1759"/>
    <property type="match status" value="1"/>
</dbReference>
<protein>
    <recommendedName>
        <fullName evidence="3">CCHC-type domain-containing protein</fullName>
    </recommendedName>
</protein>
<dbReference type="AlphaFoldDB" id="A0A182N075"/>
<proteinExistence type="predicted"/>
<name>A0A182N075_9DIPT</name>
<dbReference type="Proteomes" id="UP000075884">
    <property type="component" value="Unassembled WGS sequence"/>
</dbReference>
<evidence type="ECO:0000259" key="3">
    <source>
        <dbReference type="PROSITE" id="PS50158"/>
    </source>
</evidence>
<dbReference type="GO" id="GO:0003676">
    <property type="term" value="F:nucleic acid binding"/>
    <property type="evidence" value="ECO:0007669"/>
    <property type="project" value="InterPro"/>
</dbReference>
<dbReference type="PANTHER" id="PTHR47331">
    <property type="entry name" value="PHD-TYPE DOMAIN-CONTAINING PROTEIN"/>
    <property type="match status" value="1"/>
</dbReference>
<evidence type="ECO:0000313" key="4">
    <source>
        <dbReference type="EnsemblMetazoa" id="ADIR001030-PA"/>
    </source>
</evidence>
<reference evidence="5" key="1">
    <citation type="submission" date="2013-03" db="EMBL/GenBank/DDBJ databases">
        <title>The Genome Sequence of Anopheles dirus WRAIR2.</title>
        <authorList>
            <consortium name="The Broad Institute Genomics Platform"/>
            <person name="Neafsey D.E."/>
            <person name="Walton C."/>
            <person name="Walker B."/>
            <person name="Young S.K."/>
            <person name="Zeng Q."/>
            <person name="Gargeya S."/>
            <person name="Fitzgerald M."/>
            <person name="Haas B."/>
            <person name="Abouelleil A."/>
            <person name="Allen A.W."/>
            <person name="Alvarado L."/>
            <person name="Arachchi H.M."/>
            <person name="Berlin A.M."/>
            <person name="Chapman S.B."/>
            <person name="Gainer-Dewar J."/>
            <person name="Goldberg J."/>
            <person name="Griggs A."/>
            <person name="Gujja S."/>
            <person name="Hansen M."/>
            <person name="Howarth C."/>
            <person name="Imamovic A."/>
            <person name="Ireland A."/>
            <person name="Larimer J."/>
            <person name="McCowan C."/>
            <person name="Murphy C."/>
            <person name="Pearson M."/>
            <person name="Poon T.W."/>
            <person name="Priest M."/>
            <person name="Roberts A."/>
            <person name="Saif S."/>
            <person name="Shea T."/>
            <person name="Sisk P."/>
            <person name="Sykes S."/>
            <person name="Wortman J."/>
            <person name="Nusbaum C."/>
            <person name="Birren B."/>
        </authorList>
    </citation>
    <scope>NUCLEOTIDE SEQUENCE [LARGE SCALE GENOMIC DNA]</scope>
    <source>
        <strain evidence="5">WRAIR2</strain>
    </source>
</reference>
<evidence type="ECO:0000256" key="2">
    <source>
        <dbReference type="SAM" id="MobiDB-lite"/>
    </source>
</evidence>
<feature type="compositionally biased region" description="Polar residues" evidence="2">
    <location>
        <begin position="439"/>
        <end position="457"/>
    </location>
</feature>
<dbReference type="PROSITE" id="PS50158">
    <property type="entry name" value="ZF_CCHC"/>
    <property type="match status" value="1"/>
</dbReference>
<dbReference type="VEuPathDB" id="VectorBase:ADIR001030"/>